<accession>A0A1C6K890</accession>
<dbReference type="InterPro" id="IPR029056">
    <property type="entry name" value="Ribokinase-like"/>
</dbReference>
<feature type="domain" description="Carbohydrate kinase PfkB" evidence="1">
    <location>
        <begin position="165"/>
        <end position="310"/>
    </location>
</feature>
<keyword evidence="2" id="KW-0418">Kinase</keyword>
<evidence type="ECO:0000259" key="1">
    <source>
        <dbReference type="Pfam" id="PF00294"/>
    </source>
</evidence>
<dbReference type="PANTHER" id="PTHR47098">
    <property type="entry name" value="PROTEIN MAK32"/>
    <property type="match status" value="1"/>
</dbReference>
<gene>
    <name evidence="2" type="primary">ydjH_11</name>
    <name evidence="2" type="ORF">SAMEA3545359_02731</name>
</gene>
<dbReference type="GO" id="GO:0016301">
    <property type="term" value="F:kinase activity"/>
    <property type="evidence" value="ECO:0007669"/>
    <property type="project" value="UniProtKB-KW"/>
</dbReference>
<dbReference type="SUPFAM" id="SSF53613">
    <property type="entry name" value="Ribokinase-like"/>
    <property type="match status" value="1"/>
</dbReference>
<dbReference type="AlphaFoldDB" id="A0A1C6K890"/>
<dbReference type="EC" id="2.7.1.-" evidence="2"/>
<dbReference type="EMBL" id="FMHG01000004">
    <property type="protein sequence ID" value="SCJ90520.1"/>
    <property type="molecule type" value="Genomic_DNA"/>
</dbReference>
<reference evidence="2" key="1">
    <citation type="submission" date="2015-09" db="EMBL/GenBank/DDBJ databases">
        <authorList>
            <consortium name="Pathogen Informatics"/>
        </authorList>
    </citation>
    <scope>NUCLEOTIDE SEQUENCE</scope>
    <source>
        <strain evidence="2">2789STDY5834896</strain>
    </source>
</reference>
<dbReference type="Gene3D" id="3.40.1190.20">
    <property type="match status" value="1"/>
</dbReference>
<proteinExistence type="predicted"/>
<organism evidence="2">
    <name type="scientific">uncultured Anaerotruncus sp</name>
    <dbReference type="NCBI Taxonomy" id="905011"/>
    <lineage>
        <taxon>Bacteria</taxon>
        <taxon>Bacillati</taxon>
        <taxon>Bacillota</taxon>
        <taxon>Clostridia</taxon>
        <taxon>Eubacteriales</taxon>
        <taxon>Oscillospiraceae</taxon>
        <taxon>Anaerotruncus</taxon>
        <taxon>environmental samples</taxon>
    </lineage>
</organism>
<dbReference type="PANTHER" id="PTHR47098:SF2">
    <property type="entry name" value="PROTEIN MAK32"/>
    <property type="match status" value="1"/>
</dbReference>
<name>A0A1C6K890_9FIRM</name>
<evidence type="ECO:0000313" key="2">
    <source>
        <dbReference type="EMBL" id="SCJ90520.1"/>
    </source>
</evidence>
<sequence length="345" mass="37596">MPLSGAGPQVLLGPLYGHKNWEDVEKLGTPVKLIVTGNMTIDDIVLPDGRTRMGLPGGNALYASMAASLWSDGVAILTRKTPGYPPQNIQKIAGMGICTDGMAPFDRQTMRIWQIYESDGRRTSIQRNLVVGGMESYSPLPADIPQSYRQPSVQAVLLCAMRAENQYQLAADFAGRGVPVLLDPPEVEQEHERQRLLTALQYVDVFLPSLQEVEEILGHGQLHRAARQFARYGPRYVVIKLGQEGCLVYRRQDDSFVSLPCYNTRAVDATGAGDSFGGGFLAGYAATGGDVLAAACQATVTASFAVEDYSYGGLLRTGSPQATQRLQVYRQQNSGRQFGREEDSE</sequence>
<dbReference type="Pfam" id="PF00294">
    <property type="entry name" value="PfkB"/>
    <property type="match status" value="1"/>
</dbReference>
<dbReference type="InterPro" id="IPR011611">
    <property type="entry name" value="PfkB_dom"/>
</dbReference>
<protein>
    <submittedName>
        <fullName evidence="2">Uncharacterized sugar kinase ydjH</fullName>
        <ecNumber evidence="2">2.7.1.-</ecNumber>
    </submittedName>
</protein>
<keyword evidence="2" id="KW-0808">Transferase</keyword>